<keyword evidence="18" id="KW-1185">Reference proteome</keyword>
<dbReference type="CDD" id="cd06225">
    <property type="entry name" value="HAMP"/>
    <property type="match status" value="1"/>
</dbReference>
<evidence type="ECO:0000256" key="2">
    <source>
        <dbReference type="ARBA" id="ARBA00004651"/>
    </source>
</evidence>
<gene>
    <name evidence="17" type="primary">cpxA</name>
    <name evidence="17" type="ORF">HMPREF0621_0529</name>
</gene>
<feature type="domain" description="HAMP" evidence="16">
    <location>
        <begin position="188"/>
        <end position="242"/>
    </location>
</feature>
<evidence type="ECO:0000256" key="5">
    <source>
        <dbReference type="ARBA" id="ARBA00022553"/>
    </source>
</evidence>
<feature type="domain" description="Histidine kinase" evidence="15">
    <location>
        <begin position="250"/>
        <end position="463"/>
    </location>
</feature>
<evidence type="ECO:0000256" key="8">
    <source>
        <dbReference type="ARBA" id="ARBA00022741"/>
    </source>
</evidence>
<evidence type="ECO:0000256" key="4">
    <source>
        <dbReference type="ARBA" id="ARBA00022475"/>
    </source>
</evidence>
<dbReference type="PROSITE" id="PS50109">
    <property type="entry name" value="HIS_KIN"/>
    <property type="match status" value="1"/>
</dbReference>
<dbReference type="SMART" id="SM00387">
    <property type="entry name" value="HATPase_c"/>
    <property type="match status" value="1"/>
</dbReference>
<dbReference type="InterPro" id="IPR038515">
    <property type="entry name" value="CpxA_peri_sf"/>
</dbReference>
<dbReference type="PROSITE" id="PS50885">
    <property type="entry name" value="HAMP"/>
    <property type="match status" value="1"/>
</dbReference>
<dbReference type="AlphaFoldDB" id="C9PNF5"/>
<dbReference type="Pfam" id="PF00672">
    <property type="entry name" value="HAMP"/>
    <property type="match status" value="1"/>
</dbReference>
<dbReference type="SUPFAM" id="SSF55874">
    <property type="entry name" value="ATPase domain of HSP90 chaperone/DNA topoisomerase II/histidine kinase"/>
    <property type="match status" value="1"/>
</dbReference>
<evidence type="ECO:0000256" key="13">
    <source>
        <dbReference type="ARBA" id="ARBA00023136"/>
    </source>
</evidence>
<comment type="caution">
    <text evidence="17">The sequence shown here is derived from an EMBL/GenBank/DDBJ whole genome shotgun (WGS) entry which is preliminary data.</text>
</comment>
<evidence type="ECO:0000259" key="16">
    <source>
        <dbReference type="PROSITE" id="PS50885"/>
    </source>
</evidence>
<dbReference type="InterPro" id="IPR036097">
    <property type="entry name" value="HisK_dim/P_sf"/>
</dbReference>
<dbReference type="Gene3D" id="1.10.287.130">
    <property type="match status" value="1"/>
</dbReference>
<dbReference type="Pfam" id="PF00512">
    <property type="entry name" value="HisKA"/>
    <property type="match status" value="1"/>
</dbReference>
<evidence type="ECO:0000256" key="6">
    <source>
        <dbReference type="ARBA" id="ARBA00022679"/>
    </source>
</evidence>
<keyword evidence="7 14" id="KW-0812">Transmembrane</keyword>
<name>C9PNF5_9PAST</name>
<evidence type="ECO:0000256" key="3">
    <source>
        <dbReference type="ARBA" id="ARBA00012438"/>
    </source>
</evidence>
<feature type="transmembrane region" description="Helical" evidence="14">
    <location>
        <begin position="160"/>
        <end position="187"/>
    </location>
</feature>
<dbReference type="Gene3D" id="3.30.565.10">
    <property type="entry name" value="Histidine kinase-like ATPase, C-terminal domain"/>
    <property type="match status" value="1"/>
</dbReference>
<keyword evidence="10" id="KW-0067">ATP-binding</keyword>
<evidence type="ECO:0000313" key="18">
    <source>
        <dbReference type="Proteomes" id="UP000005519"/>
    </source>
</evidence>
<evidence type="ECO:0000256" key="9">
    <source>
        <dbReference type="ARBA" id="ARBA00022777"/>
    </source>
</evidence>
<evidence type="ECO:0000256" key="7">
    <source>
        <dbReference type="ARBA" id="ARBA00022692"/>
    </source>
</evidence>
<keyword evidence="13 14" id="KW-0472">Membrane</keyword>
<keyword evidence="8" id="KW-0547">Nucleotide-binding</keyword>
<dbReference type="STRING" id="667128.HMPREF0621_0529"/>
<evidence type="ECO:0000256" key="10">
    <source>
        <dbReference type="ARBA" id="ARBA00022840"/>
    </source>
</evidence>
<reference evidence="17 18" key="1">
    <citation type="submission" date="2009-10" db="EMBL/GenBank/DDBJ databases">
        <authorList>
            <person name="Muzny D."/>
            <person name="Qin X."/>
            <person name="Deng J."/>
            <person name="Jiang H."/>
            <person name="Liu Y."/>
            <person name="Qu J."/>
            <person name="Song X.-Z."/>
            <person name="Zhang L."/>
            <person name="Thornton R."/>
            <person name="Coyle M."/>
            <person name="Francisco L."/>
            <person name="Jackson L."/>
            <person name="Javaid M."/>
            <person name="Korchina V."/>
            <person name="Kovar C."/>
            <person name="Mata R."/>
            <person name="Mathew T."/>
            <person name="Ngo R."/>
            <person name="Nguyen L."/>
            <person name="Nguyen N."/>
            <person name="Okwuonu G."/>
            <person name="Ongeri F."/>
            <person name="Pham C."/>
            <person name="Simmons D."/>
            <person name="Wilczek-Boney K."/>
            <person name="Hale W."/>
            <person name="Jakkamsetti A."/>
            <person name="Pham P."/>
            <person name="Ruth R."/>
            <person name="San Lucas F."/>
            <person name="Warren J."/>
            <person name="Zhang J."/>
            <person name="Zhao Z."/>
            <person name="Zhou C."/>
            <person name="Zhu D."/>
            <person name="Lee S."/>
            <person name="Bess C."/>
            <person name="Blankenburg K."/>
            <person name="Forbes L."/>
            <person name="Fu Q."/>
            <person name="Gubbala S."/>
            <person name="Hirani K."/>
            <person name="Jayaseelan J.C."/>
            <person name="Lara F."/>
            <person name="Munidasa M."/>
            <person name="Palculict T."/>
            <person name="Patil S."/>
            <person name="Pu L.-L."/>
            <person name="Saada N."/>
            <person name="Tang L."/>
            <person name="Weissenberger G."/>
            <person name="Zhu Y."/>
            <person name="Hemphill L."/>
            <person name="Shang Y."/>
            <person name="Youmans B."/>
            <person name="Ayvaz T."/>
            <person name="Ross M."/>
            <person name="Santibanez J."/>
            <person name="Aqrawi P."/>
            <person name="Gross S."/>
            <person name="Joshi V."/>
            <person name="Fowler G."/>
            <person name="Nazareth L."/>
            <person name="Reid J."/>
            <person name="Worley K."/>
            <person name="Petrosino J."/>
            <person name="Highlander S."/>
            <person name="Gibbs R."/>
        </authorList>
    </citation>
    <scope>NUCLEOTIDE SEQUENCE [LARGE SCALE GENOMIC DNA]</scope>
    <source>
        <strain evidence="17 18">ATCC 43325</strain>
    </source>
</reference>
<keyword evidence="9 17" id="KW-0418">Kinase</keyword>
<dbReference type="Gene3D" id="3.30.450.210">
    <property type="entry name" value="Two-component sensor protein CpxA, periplasmic domain"/>
    <property type="match status" value="1"/>
</dbReference>
<dbReference type="PANTHER" id="PTHR45528">
    <property type="entry name" value="SENSOR HISTIDINE KINASE CPXA"/>
    <property type="match status" value="1"/>
</dbReference>
<dbReference type="InterPro" id="IPR003660">
    <property type="entry name" value="HAMP_dom"/>
</dbReference>
<keyword evidence="4" id="KW-1003">Cell membrane</keyword>
<feature type="transmembrane region" description="Helical" evidence="14">
    <location>
        <begin position="12"/>
        <end position="37"/>
    </location>
</feature>
<comment type="subcellular location">
    <subcellularLocation>
        <location evidence="2">Cell membrane</location>
        <topology evidence="2">Multi-pass membrane protein</topology>
    </subcellularLocation>
</comment>
<keyword evidence="6" id="KW-0808">Transferase</keyword>
<dbReference type="EC" id="2.7.13.3" evidence="3"/>
<evidence type="ECO:0000259" key="15">
    <source>
        <dbReference type="PROSITE" id="PS50109"/>
    </source>
</evidence>
<keyword evidence="12" id="KW-0902">Two-component regulatory system</keyword>
<dbReference type="CDD" id="cd00082">
    <property type="entry name" value="HisKA"/>
    <property type="match status" value="1"/>
</dbReference>
<dbReference type="InterPro" id="IPR004358">
    <property type="entry name" value="Sig_transdc_His_kin-like_C"/>
</dbReference>
<dbReference type="EMBL" id="ACZR01000005">
    <property type="protein sequence ID" value="EEX50942.1"/>
    <property type="molecule type" value="Genomic_DNA"/>
</dbReference>
<keyword evidence="11 14" id="KW-1133">Transmembrane helix</keyword>
<protein>
    <recommendedName>
        <fullName evidence="3">histidine kinase</fullName>
        <ecNumber evidence="3">2.7.13.3</ecNumber>
    </recommendedName>
</protein>
<dbReference type="NCBIfam" id="NF007007">
    <property type="entry name" value="PRK09470.1"/>
    <property type="match status" value="1"/>
</dbReference>
<evidence type="ECO:0000313" key="17">
    <source>
        <dbReference type="EMBL" id="EEX50942.1"/>
    </source>
</evidence>
<dbReference type="SUPFAM" id="SSF47384">
    <property type="entry name" value="Homodimeric domain of signal transducing histidine kinase"/>
    <property type="match status" value="1"/>
</dbReference>
<evidence type="ECO:0000256" key="14">
    <source>
        <dbReference type="SAM" id="Phobius"/>
    </source>
</evidence>
<dbReference type="PANTHER" id="PTHR45528:SF1">
    <property type="entry name" value="SENSOR HISTIDINE KINASE CPXA"/>
    <property type="match status" value="1"/>
</dbReference>
<dbReference type="GO" id="GO:0005524">
    <property type="term" value="F:ATP binding"/>
    <property type="evidence" value="ECO:0007669"/>
    <property type="project" value="UniProtKB-KW"/>
</dbReference>
<dbReference type="Pfam" id="PF02518">
    <property type="entry name" value="HATPase_c"/>
    <property type="match status" value="1"/>
</dbReference>
<dbReference type="InterPro" id="IPR005467">
    <property type="entry name" value="His_kinase_dom"/>
</dbReference>
<dbReference type="Gene3D" id="6.10.340.10">
    <property type="match status" value="1"/>
</dbReference>
<dbReference type="Proteomes" id="UP000005519">
    <property type="component" value="Unassembled WGS sequence"/>
</dbReference>
<dbReference type="RefSeq" id="WP_005763265.1">
    <property type="nucleotide sequence ID" value="NZ_GG704811.1"/>
</dbReference>
<evidence type="ECO:0000256" key="1">
    <source>
        <dbReference type="ARBA" id="ARBA00000085"/>
    </source>
</evidence>
<dbReference type="InterPro" id="IPR003594">
    <property type="entry name" value="HATPase_dom"/>
</dbReference>
<dbReference type="SMART" id="SM00304">
    <property type="entry name" value="HAMP"/>
    <property type="match status" value="1"/>
</dbReference>
<dbReference type="SMART" id="SM00388">
    <property type="entry name" value="HisKA"/>
    <property type="match status" value="1"/>
</dbReference>
<dbReference type="GO" id="GO:0005886">
    <property type="term" value="C:plasma membrane"/>
    <property type="evidence" value="ECO:0007669"/>
    <property type="project" value="UniProtKB-SubCell"/>
</dbReference>
<dbReference type="InterPro" id="IPR058125">
    <property type="entry name" value="CpxA"/>
</dbReference>
<dbReference type="InterPro" id="IPR036890">
    <property type="entry name" value="HATPase_C_sf"/>
</dbReference>
<dbReference type="OrthoDB" id="9804645at2"/>
<evidence type="ECO:0000256" key="11">
    <source>
        <dbReference type="ARBA" id="ARBA00022989"/>
    </source>
</evidence>
<sequence length="465" mass="53029">MSFTKENLFNTLSFRIFAFFWLTFSLLSILIFSIPYFDSRIYSELTESELSTYQQEIITSIRNNHISRILAGVPLSRVDRLDSVRPVLVDESDNNIMGATPSEIPLLNQFVYHAGGATKPLKKVFGDLRVVGPFTIHLGGEEQKSYTLYFLDRVNSQKEIVSFIFANPVILVLLLIIISTPLLWWLARSIGKPIKNLQISAKAVALGNLQANKELETKGSIELRQVGRSFNQMTASLQELLSSQQVLLSSISHELRTPLTRLQLALALLRRRLGEIPEIQRIENEAERLDKMINDVLLLSRQQLNSHSEREIFPVLELWEDVFSDASFEAEQRKIKFTIKQKLAYPKNYYMNGNKALLISAVENIVRNALKYTQNHIQASIFVRNKELFIVIDDNGEGLSETEYDKIFKPFYRVDESRTRERGGTGLGLAIVANVIKEHHGKVWAEASFLGGLCVTIRLPLWISR</sequence>
<dbReference type="PRINTS" id="PR00344">
    <property type="entry name" value="BCTRLSENSOR"/>
</dbReference>
<accession>C9PNF5</accession>
<comment type="catalytic activity">
    <reaction evidence="1">
        <text>ATP + protein L-histidine = ADP + protein N-phospho-L-histidine.</text>
        <dbReference type="EC" id="2.7.13.3"/>
    </reaction>
</comment>
<dbReference type="InterPro" id="IPR050398">
    <property type="entry name" value="HssS/ArlS-like"/>
</dbReference>
<organism evidence="17 18">
    <name type="scientific">Pasteurella dagmatis ATCC 43325</name>
    <dbReference type="NCBI Taxonomy" id="667128"/>
    <lineage>
        <taxon>Bacteria</taxon>
        <taxon>Pseudomonadati</taxon>
        <taxon>Pseudomonadota</taxon>
        <taxon>Gammaproteobacteria</taxon>
        <taxon>Pasteurellales</taxon>
        <taxon>Pasteurellaceae</taxon>
        <taxon>Pasteurella</taxon>
    </lineage>
</organism>
<proteinExistence type="predicted"/>
<dbReference type="InterPro" id="IPR003661">
    <property type="entry name" value="HisK_dim/P_dom"/>
</dbReference>
<dbReference type="GO" id="GO:0000155">
    <property type="term" value="F:phosphorelay sensor kinase activity"/>
    <property type="evidence" value="ECO:0007669"/>
    <property type="project" value="InterPro"/>
</dbReference>
<evidence type="ECO:0000256" key="12">
    <source>
        <dbReference type="ARBA" id="ARBA00023012"/>
    </source>
</evidence>
<dbReference type="HOGENOM" id="CLU_000445_89_27_6"/>
<dbReference type="FunFam" id="3.30.565.10:FF:000011">
    <property type="entry name" value="Sensor histidine kinase CpxA"/>
    <property type="match status" value="1"/>
</dbReference>
<keyword evidence="5" id="KW-0597">Phosphoprotein</keyword>